<feature type="region of interest" description="Disordered" evidence="1">
    <location>
        <begin position="276"/>
        <end position="356"/>
    </location>
</feature>
<feature type="region of interest" description="Disordered" evidence="1">
    <location>
        <begin position="369"/>
        <end position="404"/>
    </location>
</feature>
<organism evidence="3 4">
    <name type="scientific">Mycena belliarum</name>
    <dbReference type="NCBI Taxonomy" id="1033014"/>
    <lineage>
        <taxon>Eukaryota</taxon>
        <taxon>Fungi</taxon>
        <taxon>Dikarya</taxon>
        <taxon>Basidiomycota</taxon>
        <taxon>Agaricomycotina</taxon>
        <taxon>Agaricomycetes</taxon>
        <taxon>Agaricomycetidae</taxon>
        <taxon>Agaricales</taxon>
        <taxon>Marasmiineae</taxon>
        <taxon>Mycenaceae</taxon>
        <taxon>Mycena</taxon>
    </lineage>
</organism>
<dbReference type="Proteomes" id="UP001222325">
    <property type="component" value="Unassembled WGS sequence"/>
</dbReference>
<evidence type="ECO:0000313" key="3">
    <source>
        <dbReference type="EMBL" id="KAJ7100806.1"/>
    </source>
</evidence>
<feature type="compositionally biased region" description="Low complexity" evidence="1">
    <location>
        <begin position="311"/>
        <end position="339"/>
    </location>
</feature>
<keyword evidence="2" id="KW-0812">Transmembrane</keyword>
<dbReference type="AlphaFoldDB" id="A0AAD6ULJ3"/>
<feature type="transmembrane region" description="Helical" evidence="2">
    <location>
        <begin position="200"/>
        <end position="221"/>
    </location>
</feature>
<gene>
    <name evidence="3" type="ORF">B0H15DRAFT_461899</name>
</gene>
<evidence type="ECO:0000256" key="1">
    <source>
        <dbReference type="SAM" id="MobiDB-lite"/>
    </source>
</evidence>
<keyword evidence="2" id="KW-1133">Transmembrane helix</keyword>
<protein>
    <recommendedName>
        <fullName evidence="5">Transmembrane protein</fullName>
    </recommendedName>
</protein>
<comment type="caution">
    <text evidence="3">The sequence shown here is derived from an EMBL/GenBank/DDBJ whole genome shotgun (WGS) entry which is preliminary data.</text>
</comment>
<sequence length="404" mass="41569">MSTSYTIIDDRDKRVSYTGSWVVGGTSRERGGTVSSSLKVGDRFVVPFTGSGIGVYGTFDASSAGVKTSYAIDNGKPVIITSSSSGGDSYQQLFWRSPALPNTAHQLVVTMVAVNSGLADREGTIWFDYFNVSSTTATTATVATTATIARTSSFSSTVRGTSSGRGGATATLPTAAGHSPASSGSGVAVVDTGKKSTSHAAIIAVVVVLVLALLCAAAFLLRRRRKQQQQHKYTDFMPSAKMSTPMGGTPAGRPFLANSASMTSLSSPMLGSPFVSPAPGTYSTGPDGSNPHAPPAGALYRTADTPPPQDPAAYDPFSAAAGYAASSSSAPSSARPPLSVVGSAAPSTEYSDSIADLKRRQQEIVNSYEKGIGGYTPPMQHVDSGVRSLDPTGPTELPPVYTPN</sequence>
<evidence type="ECO:0000313" key="4">
    <source>
        <dbReference type="Proteomes" id="UP001222325"/>
    </source>
</evidence>
<evidence type="ECO:0000256" key="2">
    <source>
        <dbReference type="SAM" id="Phobius"/>
    </source>
</evidence>
<dbReference type="Gene3D" id="2.60.120.260">
    <property type="entry name" value="Galactose-binding domain-like"/>
    <property type="match status" value="1"/>
</dbReference>
<keyword evidence="2" id="KW-0472">Membrane</keyword>
<dbReference type="EMBL" id="JARJCN010000005">
    <property type="protein sequence ID" value="KAJ7100806.1"/>
    <property type="molecule type" value="Genomic_DNA"/>
</dbReference>
<keyword evidence="4" id="KW-1185">Reference proteome</keyword>
<reference evidence="3" key="1">
    <citation type="submission" date="2023-03" db="EMBL/GenBank/DDBJ databases">
        <title>Massive genome expansion in bonnet fungi (Mycena s.s.) driven by repeated elements and novel gene families across ecological guilds.</title>
        <authorList>
            <consortium name="Lawrence Berkeley National Laboratory"/>
            <person name="Harder C.B."/>
            <person name="Miyauchi S."/>
            <person name="Viragh M."/>
            <person name="Kuo A."/>
            <person name="Thoen E."/>
            <person name="Andreopoulos B."/>
            <person name="Lu D."/>
            <person name="Skrede I."/>
            <person name="Drula E."/>
            <person name="Henrissat B."/>
            <person name="Morin E."/>
            <person name="Kohler A."/>
            <person name="Barry K."/>
            <person name="LaButti K."/>
            <person name="Morin E."/>
            <person name="Salamov A."/>
            <person name="Lipzen A."/>
            <person name="Mereny Z."/>
            <person name="Hegedus B."/>
            <person name="Baldrian P."/>
            <person name="Stursova M."/>
            <person name="Weitz H."/>
            <person name="Taylor A."/>
            <person name="Grigoriev I.V."/>
            <person name="Nagy L.G."/>
            <person name="Martin F."/>
            <person name="Kauserud H."/>
        </authorList>
    </citation>
    <scope>NUCLEOTIDE SEQUENCE</scope>
    <source>
        <strain evidence="3">CBHHK173m</strain>
    </source>
</reference>
<feature type="region of interest" description="Disordered" evidence="1">
    <location>
        <begin position="228"/>
        <end position="258"/>
    </location>
</feature>
<accession>A0AAD6ULJ3</accession>
<feature type="region of interest" description="Disordered" evidence="1">
    <location>
        <begin position="156"/>
        <end position="190"/>
    </location>
</feature>
<evidence type="ECO:0008006" key="5">
    <source>
        <dbReference type="Google" id="ProtNLM"/>
    </source>
</evidence>
<name>A0AAD6ULJ3_9AGAR</name>
<proteinExistence type="predicted"/>